<proteinExistence type="predicted"/>
<keyword evidence="2" id="KW-0812">Transmembrane</keyword>
<feature type="compositionally biased region" description="Basic residues" evidence="1">
    <location>
        <begin position="250"/>
        <end position="271"/>
    </location>
</feature>
<keyword evidence="2" id="KW-1133">Transmembrane helix</keyword>
<dbReference type="AlphaFoldDB" id="A0A2S3Z5C9"/>
<dbReference type="RefSeq" id="WP_103432555.1">
    <property type="nucleotide sequence ID" value="NZ_PPXF01000067.1"/>
</dbReference>
<comment type="caution">
    <text evidence="3">The sequence shown here is derived from an EMBL/GenBank/DDBJ whole genome shotgun (WGS) entry which is preliminary data.</text>
</comment>
<feature type="transmembrane region" description="Helical" evidence="2">
    <location>
        <begin position="12"/>
        <end position="30"/>
    </location>
</feature>
<accession>A0A2S3Z5C9</accession>
<dbReference type="EMBL" id="PPXF01000067">
    <property type="protein sequence ID" value="POH59106.1"/>
    <property type="molecule type" value="Genomic_DNA"/>
</dbReference>
<dbReference type="OrthoDB" id="4948015at2"/>
<feature type="transmembrane region" description="Helical" evidence="2">
    <location>
        <begin position="92"/>
        <end position="113"/>
    </location>
</feature>
<gene>
    <name evidence="3" type="ORF">C3B59_17945</name>
</gene>
<feature type="transmembrane region" description="Helical" evidence="2">
    <location>
        <begin position="215"/>
        <end position="234"/>
    </location>
</feature>
<feature type="transmembrane region" description="Helical" evidence="2">
    <location>
        <begin position="36"/>
        <end position="54"/>
    </location>
</feature>
<name>A0A2S3Z5C9_9MICO</name>
<feature type="transmembrane region" description="Helical" evidence="2">
    <location>
        <begin position="162"/>
        <end position="179"/>
    </location>
</feature>
<evidence type="ECO:0000256" key="2">
    <source>
        <dbReference type="SAM" id="Phobius"/>
    </source>
</evidence>
<feature type="transmembrane region" description="Helical" evidence="2">
    <location>
        <begin position="191"/>
        <end position="209"/>
    </location>
</feature>
<feature type="transmembrane region" description="Helical" evidence="2">
    <location>
        <begin position="61"/>
        <end position="80"/>
    </location>
</feature>
<keyword evidence="2" id="KW-0472">Membrane</keyword>
<feature type="transmembrane region" description="Helical" evidence="2">
    <location>
        <begin position="134"/>
        <end position="156"/>
    </location>
</feature>
<evidence type="ECO:0000313" key="3">
    <source>
        <dbReference type="EMBL" id="POH59106.1"/>
    </source>
</evidence>
<reference evidence="3 4" key="1">
    <citation type="submission" date="2018-01" db="EMBL/GenBank/DDBJ databases">
        <title>Cryobacterium sp. nov., from glaciers in China.</title>
        <authorList>
            <person name="Liu Q."/>
            <person name="Xin Y.-H."/>
        </authorList>
    </citation>
    <scope>NUCLEOTIDE SEQUENCE [LARGE SCALE GENOMIC DNA]</scope>
    <source>
        <strain evidence="3 4">TMB1-8</strain>
    </source>
</reference>
<feature type="region of interest" description="Disordered" evidence="1">
    <location>
        <begin position="239"/>
        <end position="285"/>
    </location>
</feature>
<dbReference type="Proteomes" id="UP000237104">
    <property type="component" value="Unassembled WGS sequence"/>
</dbReference>
<organism evidence="3 4">
    <name type="scientific">Cryobacterium zongtaii</name>
    <dbReference type="NCBI Taxonomy" id="1259217"/>
    <lineage>
        <taxon>Bacteria</taxon>
        <taxon>Bacillati</taxon>
        <taxon>Actinomycetota</taxon>
        <taxon>Actinomycetes</taxon>
        <taxon>Micrococcales</taxon>
        <taxon>Microbacteriaceae</taxon>
        <taxon>Cryobacterium</taxon>
    </lineage>
</organism>
<evidence type="ECO:0000256" key="1">
    <source>
        <dbReference type="SAM" id="MobiDB-lite"/>
    </source>
</evidence>
<sequence>MLKKIDQWDVRILYAGMIALMLAVFVWFAGDRLLEASVFLSVGAVYAFLVVRVVSRSFRAFTVMLWSFLLNYWMLISLDVDGALDIPAAGPWFIGFMVGSIAGGYIWSGPGAGRERTQTRPRRPDADGKFSGGWRLALINAACALVLFGIGTAQLVLLSPTAPAVAALVVAVIAGWALFRLPLPLEIRNGLLRLGLPVVWFALAFVGGATDQMALPHASAYGALAGILIGGRYWSGPQFGAPRPPFNGQGRRRRRRKRRPKQQKQTQRRSRPAVAAAREKQAKDR</sequence>
<evidence type="ECO:0000313" key="4">
    <source>
        <dbReference type="Proteomes" id="UP000237104"/>
    </source>
</evidence>
<protein>
    <submittedName>
        <fullName evidence="3">Uncharacterized protein</fullName>
    </submittedName>
</protein>